<keyword evidence="7" id="KW-0472">Membrane</keyword>
<dbReference type="PANTHER" id="PTHR45453">
    <property type="entry name" value="PHOSPHATE REGULON SENSOR PROTEIN PHOR"/>
    <property type="match status" value="1"/>
</dbReference>
<dbReference type="EC" id="2.7.13.3" evidence="2"/>
<dbReference type="OrthoDB" id="921707at2"/>
<keyword evidence="10" id="KW-1185">Reference proteome</keyword>
<keyword evidence="3" id="KW-0597">Phosphoprotein</keyword>
<dbReference type="Pfam" id="PF00512">
    <property type="entry name" value="HisKA"/>
    <property type="match status" value="1"/>
</dbReference>
<dbReference type="RefSeq" id="WP_109417169.1">
    <property type="nucleotide sequence ID" value="NZ_QEAS01000015.1"/>
</dbReference>
<evidence type="ECO:0000256" key="5">
    <source>
        <dbReference type="ARBA" id="ARBA00022777"/>
    </source>
</evidence>
<dbReference type="InterPro" id="IPR036890">
    <property type="entry name" value="HATPase_C_sf"/>
</dbReference>
<dbReference type="Gene3D" id="1.10.287.130">
    <property type="match status" value="1"/>
</dbReference>
<feature type="domain" description="Histidine kinase" evidence="8">
    <location>
        <begin position="257"/>
        <end position="472"/>
    </location>
</feature>
<feature type="transmembrane region" description="Helical" evidence="7">
    <location>
        <begin position="6"/>
        <end position="27"/>
    </location>
</feature>
<dbReference type="GO" id="GO:0004721">
    <property type="term" value="F:phosphoprotein phosphatase activity"/>
    <property type="evidence" value="ECO:0007669"/>
    <property type="project" value="TreeGrafter"/>
</dbReference>
<dbReference type="GO" id="GO:0000155">
    <property type="term" value="F:phosphorelay sensor kinase activity"/>
    <property type="evidence" value="ECO:0007669"/>
    <property type="project" value="InterPro"/>
</dbReference>
<proteinExistence type="predicted"/>
<dbReference type="AlphaFoldDB" id="A0A2U2PDB6"/>
<dbReference type="GO" id="GO:0016036">
    <property type="term" value="P:cellular response to phosphate starvation"/>
    <property type="evidence" value="ECO:0007669"/>
    <property type="project" value="TreeGrafter"/>
</dbReference>
<keyword evidence="6" id="KW-0902">Two-component regulatory system</keyword>
<evidence type="ECO:0000256" key="1">
    <source>
        <dbReference type="ARBA" id="ARBA00000085"/>
    </source>
</evidence>
<organism evidence="9 10">
    <name type="scientific">Pararcticibacter amylolyticus</name>
    <dbReference type="NCBI Taxonomy" id="2173175"/>
    <lineage>
        <taxon>Bacteria</taxon>
        <taxon>Pseudomonadati</taxon>
        <taxon>Bacteroidota</taxon>
        <taxon>Sphingobacteriia</taxon>
        <taxon>Sphingobacteriales</taxon>
        <taxon>Sphingobacteriaceae</taxon>
        <taxon>Pararcticibacter</taxon>
    </lineage>
</organism>
<dbReference type="PROSITE" id="PS50109">
    <property type="entry name" value="HIS_KIN"/>
    <property type="match status" value="1"/>
</dbReference>
<dbReference type="CDD" id="cd00075">
    <property type="entry name" value="HATPase"/>
    <property type="match status" value="1"/>
</dbReference>
<dbReference type="InterPro" id="IPR050351">
    <property type="entry name" value="BphY/WalK/GraS-like"/>
</dbReference>
<keyword evidence="7" id="KW-1133">Transmembrane helix</keyword>
<dbReference type="InterPro" id="IPR003594">
    <property type="entry name" value="HATPase_dom"/>
</dbReference>
<keyword evidence="4" id="KW-0808">Transferase</keyword>
<dbReference type="CDD" id="cd00082">
    <property type="entry name" value="HisKA"/>
    <property type="match status" value="1"/>
</dbReference>
<dbReference type="InterPro" id="IPR005467">
    <property type="entry name" value="His_kinase_dom"/>
</dbReference>
<name>A0A2U2PDB6_9SPHI</name>
<evidence type="ECO:0000313" key="10">
    <source>
        <dbReference type="Proteomes" id="UP000245647"/>
    </source>
</evidence>
<evidence type="ECO:0000259" key="8">
    <source>
        <dbReference type="PROSITE" id="PS50109"/>
    </source>
</evidence>
<dbReference type="InterPro" id="IPR036097">
    <property type="entry name" value="HisK_dim/P_sf"/>
</dbReference>
<evidence type="ECO:0000256" key="7">
    <source>
        <dbReference type="SAM" id="Phobius"/>
    </source>
</evidence>
<accession>A0A2U2PDB6</accession>
<dbReference type="FunFam" id="3.30.565.10:FF:000006">
    <property type="entry name" value="Sensor histidine kinase WalK"/>
    <property type="match status" value="1"/>
</dbReference>
<dbReference type="Gene3D" id="3.30.565.10">
    <property type="entry name" value="Histidine kinase-like ATPase, C-terminal domain"/>
    <property type="match status" value="1"/>
</dbReference>
<gene>
    <name evidence="9" type="ORF">DDR33_17895</name>
</gene>
<dbReference type="PRINTS" id="PR00344">
    <property type="entry name" value="BCTRLSENSOR"/>
</dbReference>
<dbReference type="SMART" id="SM00387">
    <property type="entry name" value="HATPase_c"/>
    <property type="match status" value="1"/>
</dbReference>
<evidence type="ECO:0000256" key="3">
    <source>
        <dbReference type="ARBA" id="ARBA00022553"/>
    </source>
</evidence>
<dbReference type="SUPFAM" id="SSF55874">
    <property type="entry name" value="ATPase domain of HSP90 chaperone/DNA topoisomerase II/histidine kinase"/>
    <property type="match status" value="1"/>
</dbReference>
<dbReference type="SUPFAM" id="SSF47384">
    <property type="entry name" value="Homodimeric domain of signal transducing histidine kinase"/>
    <property type="match status" value="1"/>
</dbReference>
<keyword evidence="5" id="KW-0418">Kinase</keyword>
<evidence type="ECO:0000256" key="2">
    <source>
        <dbReference type="ARBA" id="ARBA00012438"/>
    </source>
</evidence>
<feature type="transmembrane region" description="Helical" evidence="7">
    <location>
        <begin position="218"/>
        <end position="236"/>
    </location>
</feature>
<dbReference type="InterPro" id="IPR004358">
    <property type="entry name" value="Sig_transdc_His_kin-like_C"/>
</dbReference>
<evidence type="ECO:0000313" key="9">
    <source>
        <dbReference type="EMBL" id="PWG79385.1"/>
    </source>
</evidence>
<reference evidence="9 10" key="1">
    <citation type="submission" date="2018-04" db="EMBL/GenBank/DDBJ databases">
        <title>Pedobacter chongqingensis sp. nov., isolated from a rottenly hemp rope.</title>
        <authorList>
            <person name="Cai Y."/>
        </authorList>
    </citation>
    <scope>NUCLEOTIDE SEQUENCE [LARGE SCALE GENOMIC DNA]</scope>
    <source>
        <strain evidence="9 10">FJ4-8</strain>
    </source>
</reference>
<dbReference type="InterPro" id="IPR003661">
    <property type="entry name" value="HisK_dim/P_dom"/>
</dbReference>
<comment type="catalytic activity">
    <reaction evidence="1">
        <text>ATP + protein L-histidine = ADP + protein N-phospho-L-histidine.</text>
        <dbReference type="EC" id="2.7.13.3"/>
    </reaction>
</comment>
<sequence length="472" mass="54624">MNSSLNIYKIIALTSFLALAAVQYILIYNTYELKNRQYNLEERRVIDKSYTTSITNDKVFPGGTPIIEHYLSRNMNFFEKLYQTDRKEFYKFSERVSDSLITELRQKSTMDSVFSQIVSKNKLSKDLSYLLTIESVGITFDGTKFINLFDKNYKLISPDIKNAPPGVIISGTLENPNLQNEITRLTVSMSYRHAYQVTFYLFADHDDRFFRVLSQMKLTFVLSLLVIFAVTVIYFITFRNWLRQKKLADMKSDFINSITHEFHTPISTIMVANKSLQNEKISSKKENIDNLTDVIERQTLRLQTLFDQVLDITKISGATLEKEEYDLNEILEEILLDYRLKLTDEKVTITFNKENNIPTVQLNRFWFTTMLNNIFNNAIKYNNKSCKEISVTTAKGKQGTEIRIKDNGIGISESHVKHIFEKFFRGNKSKMSSVAGLGLGLFYVKQCTDAHGWQISVSSEEGQGSKFTIYIQ</sequence>
<protein>
    <recommendedName>
        <fullName evidence="2">histidine kinase</fullName>
        <ecNumber evidence="2">2.7.13.3</ecNumber>
    </recommendedName>
</protein>
<dbReference type="PANTHER" id="PTHR45453:SF1">
    <property type="entry name" value="PHOSPHATE REGULON SENSOR PROTEIN PHOR"/>
    <property type="match status" value="1"/>
</dbReference>
<dbReference type="Pfam" id="PF02518">
    <property type="entry name" value="HATPase_c"/>
    <property type="match status" value="1"/>
</dbReference>
<dbReference type="EMBL" id="QEAS01000015">
    <property type="protein sequence ID" value="PWG79385.1"/>
    <property type="molecule type" value="Genomic_DNA"/>
</dbReference>
<dbReference type="Proteomes" id="UP000245647">
    <property type="component" value="Unassembled WGS sequence"/>
</dbReference>
<dbReference type="GO" id="GO:0005886">
    <property type="term" value="C:plasma membrane"/>
    <property type="evidence" value="ECO:0007669"/>
    <property type="project" value="TreeGrafter"/>
</dbReference>
<comment type="caution">
    <text evidence="9">The sequence shown here is derived from an EMBL/GenBank/DDBJ whole genome shotgun (WGS) entry which is preliminary data.</text>
</comment>
<dbReference type="SMART" id="SM00388">
    <property type="entry name" value="HisKA"/>
    <property type="match status" value="1"/>
</dbReference>
<evidence type="ECO:0000256" key="4">
    <source>
        <dbReference type="ARBA" id="ARBA00022679"/>
    </source>
</evidence>
<evidence type="ECO:0000256" key="6">
    <source>
        <dbReference type="ARBA" id="ARBA00023012"/>
    </source>
</evidence>
<keyword evidence="7" id="KW-0812">Transmembrane</keyword>